<organism evidence="2 3">
    <name type="scientific">Actinomadura viridis</name>
    <dbReference type="NCBI Taxonomy" id="58110"/>
    <lineage>
        <taxon>Bacteria</taxon>
        <taxon>Bacillati</taxon>
        <taxon>Actinomycetota</taxon>
        <taxon>Actinomycetes</taxon>
        <taxon>Streptosporangiales</taxon>
        <taxon>Thermomonosporaceae</taxon>
        <taxon>Actinomadura</taxon>
    </lineage>
</organism>
<evidence type="ECO:0000313" key="3">
    <source>
        <dbReference type="Proteomes" id="UP000614047"/>
    </source>
</evidence>
<dbReference type="AlphaFoldDB" id="A0A931GH25"/>
<dbReference type="Proteomes" id="UP000614047">
    <property type="component" value="Unassembled WGS sequence"/>
</dbReference>
<protein>
    <submittedName>
        <fullName evidence="2">Uncharacterized protein</fullName>
    </submittedName>
</protein>
<proteinExistence type="predicted"/>
<feature type="region of interest" description="Disordered" evidence="1">
    <location>
        <begin position="41"/>
        <end position="126"/>
    </location>
</feature>
<evidence type="ECO:0000256" key="1">
    <source>
        <dbReference type="SAM" id="MobiDB-lite"/>
    </source>
</evidence>
<feature type="compositionally biased region" description="Low complexity" evidence="1">
    <location>
        <begin position="113"/>
        <end position="126"/>
    </location>
</feature>
<dbReference type="RefSeq" id="WP_197009386.1">
    <property type="nucleotide sequence ID" value="NZ_BAABES010000013.1"/>
</dbReference>
<accession>A0A931GH25</accession>
<comment type="caution">
    <text evidence="2">The sequence shown here is derived from an EMBL/GenBank/DDBJ whole genome shotgun (WGS) entry which is preliminary data.</text>
</comment>
<feature type="compositionally biased region" description="Low complexity" evidence="1">
    <location>
        <begin position="72"/>
        <end position="82"/>
    </location>
</feature>
<sequence>MIAASAVGAVAAGGVTWASVSQPDVAPVAAHGEIPAAVQRAKDAVPPVSPNCLPASELAKKGKEALPKNAVPQAPQLPQQAPDLKDKLPAKPEVPAVPAQPGVKAPEAKAPDAKAGVPGAKPGAPKVELPACPPEAKTLPKNDVKAPQVPQAPAVPQVPALDCDKVAPAVPVGGTAERALLLPKGLKHASTEKATKRIGTAKFCSVTQKWVHRTGNGAWVTVERIKTPTKVTEQQLRQALRLPAATPGAPAASTAGGDVMRRLPGGATGVLFFDPAGYSTLVTGSPVIGAGLQDVAAKLAQAAEAAR</sequence>
<gene>
    <name evidence="2" type="ORF">IW256_000485</name>
</gene>
<dbReference type="EMBL" id="JADOUA010000001">
    <property type="protein sequence ID" value="MBG6086372.1"/>
    <property type="molecule type" value="Genomic_DNA"/>
</dbReference>
<name>A0A931GH25_9ACTN</name>
<evidence type="ECO:0000313" key="2">
    <source>
        <dbReference type="EMBL" id="MBG6086372.1"/>
    </source>
</evidence>
<reference evidence="2" key="1">
    <citation type="submission" date="2020-11" db="EMBL/GenBank/DDBJ databases">
        <title>Sequencing the genomes of 1000 actinobacteria strains.</title>
        <authorList>
            <person name="Klenk H.-P."/>
        </authorList>
    </citation>
    <scope>NUCLEOTIDE SEQUENCE</scope>
    <source>
        <strain evidence="2">DSM 43175</strain>
    </source>
</reference>
<keyword evidence="3" id="KW-1185">Reference proteome</keyword>